<evidence type="ECO:0000313" key="2">
    <source>
        <dbReference type="Proteomes" id="UP000053317"/>
    </source>
</evidence>
<dbReference type="GO" id="GO:0030686">
    <property type="term" value="C:90S preribosome"/>
    <property type="evidence" value="ECO:0007669"/>
    <property type="project" value="TreeGrafter"/>
</dbReference>
<reference evidence="1 2" key="1">
    <citation type="submission" date="2015-05" db="EMBL/GenBank/DDBJ databases">
        <title>Distinctive expansion of gene families associated with plant cell wall degradation and secondary metabolism in the genomes of grapevine trunk pathogens.</title>
        <authorList>
            <person name="Lawrence D.P."/>
            <person name="Travadon R."/>
            <person name="Rolshausen P.E."/>
            <person name="Baumgartner K."/>
        </authorList>
    </citation>
    <scope>NUCLEOTIDE SEQUENCE [LARGE SCALE GENOMIC DNA]</scope>
    <source>
        <strain evidence="1">UCRPC4</strain>
    </source>
</reference>
<dbReference type="InterPro" id="IPR027417">
    <property type="entry name" value="P-loop_NTPase"/>
</dbReference>
<protein>
    <submittedName>
        <fullName evidence="1">Uncharacterized protein</fullName>
    </submittedName>
</protein>
<dbReference type="OrthoDB" id="1929311at2759"/>
<proteinExistence type="predicted"/>
<gene>
    <name evidence="1" type="ORF">UCRPC4_g05448</name>
</gene>
<evidence type="ECO:0000313" key="1">
    <source>
        <dbReference type="EMBL" id="KKY17644.1"/>
    </source>
</evidence>
<dbReference type="PANTHER" id="PTHR24030">
    <property type="entry name" value="PROTEIN CMSS1"/>
    <property type="match status" value="1"/>
</dbReference>
<reference evidence="1 2" key="2">
    <citation type="submission" date="2015-05" db="EMBL/GenBank/DDBJ databases">
        <authorList>
            <person name="Morales-Cruz A."/>
            <person name="Amrine K.C."/>
            <person name="Cantu D."/>
        </authorList>
    </citation>
    <scope>NUCLEOTIDE SEQUENCE [LARGE SCALE GENOMIC DNA]</scope>
    <source>
        <strain evidence="1">UCRPC4</strain>
    </source>
</reference>
<dbReference type="Proteomes" id="UP000053317">
    <property type="component" value="Unassembled WGS sequence"/>
</dbReference>
<dbReference type="Gene3D" id="3.40.50.300">
    <property type="entry name" value="P-loop containing nucleotide triphosphate hydrolases"/>
    <property type="match status" value="1"/>
</dbReference>
<dbReference type="EMBL" id="LCWF01000139">
    <property type="protein sequence ID" value="KKY17644.1"/>
    <property type="molecule type" value="Genomic_DNA"/>
</dbReference>
<dbReference type="InterPro" id="IPR032704">
    <property type="entry name" value="Cms1"/>
</dbReference>
<dbReference type="AlphaFoldDB" id="A0A0G2E4J0"/>
<name>A0A0G2E4J0_PHACM</name>
<keyword evidence="2" id="KW-1185">Reference proteome</keyword>
<organism evidence="1 2">
    <name type="scientific">Phaeomoniella chlamydospora</name>
    <name type="common">Phaeoacremonium chlamydosporum</name>
    <dbReference type="NCBI Taxonomy" id="158046"/>
    <lineage>
        <taxon>Eukaryota</taxon>
        <taxon>Fungi</taxon>
        <taxon>Dikarya</taxon>
        <taxon>Ascomycota</taxon>
        <taxon>Pezizomycotina</taxon>
        <taxon>Eurotiomycetes</taxon>
        <taxon>Chaetothyriomycetidae</taxon>
        <taxon>Phaeomoniellales</taxon>
        <taxon>Phaeomoniellaceae</taxon>
        <taxon>Phaeomoniella</taxon>
    </lineage>
</organism>
<dbReference type="PANTHER" id="PTHR24030:SF0">
    <property type="entry name" value="PROTEIN CMSS1"/>
    <property type="match status" value="1"/>
</dbReference>
<accession>A0A0G2E4J0</accession>
<dbReference type="GO" id="GO:0005634">
    <property type="term" value="C:nucleus"/>
    <property type="evidence" value="ECO:0007669"/>
    <property type="project" value="TreeGrafter"/>
</dbReference>
<comment type="caution">
    <text evidence="1">The sequence shown here is derived from an EMBL/GenBank/DDBJ whole genome shotgun (WGS) entry which is preliminary data.</text>
</comment>
<dbReference type="Pfam" id="PF14617">
    <property type="entry name" value="CMS1"/>
    <property type="match status" value="1"/>
</dbReference>
<sequence length="135" mass="15450">MYMQKEGREDMVVVILLSTVNTVNRALREFQTKDAMVAKLFAKHIKLDEAIKTVQKSRIGIGIGTPARIKDLLSKDALKTGNLSRIVIDGSHVDQKKRTIFDMKDLFDPLLDILRRPELFERYGTDTSKIEIIVY</sequence>